<dbReference type="GO" id="GO:1990281">
    <property type="term" value="C:efflux pump complex"/>
    <property type="evidence" value="ECO:0007669"/>
    <property type="project" value="TreeGrafter"/>
</dbReference>
<dbReference type="InterPro" id="IPR010130">
    <property type="entry name" value="T1SS_OMP_TolC"/>
</dbReference>
<keyword evidence="7" id="KW-0998">Cell outer membrane</keyword>
<protein>
    <recommendedName>
        <fullName evidence="12">Type I secretion protein TolC</fullName>
    </recommendedName>
</protein>
<evidence type="ECO:0000256" key="7">
    <source>
        <dbReference type="ARBA" id="ARBA00023237"/>
    </source>
</evidence>
<evidence type="ECO:0000256" key="5">
    <source>
        <dbReference type="ARBA" id="ARBA00022692"/>
    </source>
</evidence>
<dbReference type="OrthoDB" id="314748at2"/>
<keyword evidence="3" id="KW-0813">Transport</keyword>
<evidence type="ECO:0000256" key="4">
    <source>
        <dbReference type="ARBA" id="ARBA00022452"/>
    </source>
</evidence>
<comment type="similarity">
    <text evidence="2">Belongs to the outer membrane factor (OMF) (TC 1.B.17) family.</text>
</comment>
<keyword evidence="11" id="KW-1185">Reference proteome</keyword>
<reference evidence="10 11" key="1">
    <citation type="journal article" date="2015" name="J. Biotechnol.">
        <title>Complete genome sequence of Pseudomonas rhizosphaerae IH5T (=DSM 16299T), a phosphate-solubilizing rhizobacterium for bacterial biofertilizer.</title>
        <authorList>
            <person name="Kwak Y."/>
            <person name="Jung B.K."/>
            <person name="Shin J.H."/>
        </authorList>
    </citation>
    <scope>NUCLEOTIDE SEQUENCE [LARGE SCALE GENOMIC DNA]</scope>
    <source>
        <strain evidence="10">DSM 16299</strain>
    </source>
</reference>
<evidence type="ECO:0000256" key="1">
    <source>
        <dbReference type="ARBA" id="ARBA00004442"/>
    </source>
</evidence>
<evidence type="ECO:0000313" key="10">
    <source>
        <dbReference type="EMBL" id="AIS16284.1"/>
    </source>
</evidence>
<evidence type="ECO:0008006" key="12">
    <source>
        <dbReference type="Google" id="ProtNLM"/>
    </source>
</evidence>
<dbReference type="InterPro" id="IPR051906">
    <property type="entry name" value="TolC-like"/>
</dbReference>
<dbReference type="GO" id="GO:0015288">
    <property type="term" value="F:porin activity"/>
    <property type="evidence" value="ECO:0007669"/>
    <property type="project" value="TreeGrafter"/>
</dbReference>
<evidence type="ECO:0000313" key="11">
    <source>
        <dbReference type="Proteomes" id="UP000029499"/>
    </source>
</evidence>
<dbReference type="PANTHER" id="PTHR30026">
    <property type="entry name" value="OUTER MEMBRANE PROTEIN TOLC"/>
    <property type="match status" value="1"/>
</dbReference>
<dbReference type="SUPFAM" id="SSF56954">
    <property type="entry name" value="Outer membrane efflux proteins (OEP)"/>
    <property type="match status" value="1"/>
</dbReference>
<dbReference type="EMBL" id="CP009533">
    <property type="protein sequence ID" value="AIS16284.1"/>
    <property type="molecule type" value="Genomic_DNA"/>
</dbReference>
<name>A0A089YL23_9PSED</name>
<dbReference type="GO" id="GO:0009279">
    <property type="term" value="C:cell outer membrane"/>
    <property type="evidence" value="ECO:0007669"/>
    <property type="project" value="UniProtKB-SubCell"/>
</dbReference>
<dbReference type="Proteomes" id="UP000029499">
    <property type="component" value="Chromosome"/>
</dbReference>
<keyword evidence="4" id="KW-1134">Transmembrane beta strand</keyword>
<dbReference type="PANTHER" id="PTHR30026:SF22">
    <property type="entry name" value="OUTER MEMBRANE EFFLUX PROTEIN"/>
    <property type="match status" value="1"/>
</dbReference>
<dbReference type="HOGENOM" id="CLU_012817_0_3_6"/>
<comment type="subcellular location">
    <subcellularLocation>
        <location evidence="1">Cell outer membrane</location>
    </subcellularLocation>
</comment>
<dbReference type="AlphaFoldDB" id="A0A089YL23"/>
<accession>A0A089YL23</accession>
<feature type="compositionally biased region" description="Basic and acidic residues" evidence="8">
    <location>
        <begin position="45"/>
        <end position="56"/>
    </location>
</feature>
<dbReference type="STRING" id="216142.LT40_02260"/>
<feature type="region of interest" description="Disordered" evidence="8">
    <location>
        <begin position="44"/>
        <end position="69"/>
    </location>
</feature>
<dbReference type="GO" id="GO:0015562">
    <property type="term" value="F:efflux transmembrane transporter activity"/>
    <property type="evidence" value="ECO:0007669"/>
    <property type="project" value="InterPro"/>
</dbReference>
<proteinExistence type="inferred from homology"/>
<evidence type="ECO:0000256" key="6">
    <source>
        <dbReference type="ARBA" id="ARBA00023136"/>
    </source>
</evidence>
<keyword evidence="5" id="KW-0812">Transmembrane</keyword>
<gene>
    <name evidence="10" type="ORF">LT40_02260</name>
</gene>
<evidence type="ECO:0000256" key="8">
    <source>
        <dbReference type="SAM" id="MobiDB-lite"/>
    </source>
</evidence>
<evidence type="ECO:0000256" key="9">
    <source>
        <dbReference type="SAM" id="SignalP"/>
    </source>
</evidence>
<evidence type="ECO:0000256" key="2">
    <source>
        <dbReference type="ARBA" id="ARBA00007613"/>
    </source>
</evidence>
<dbReference type="NCBIfam" id="TIGR01844">
    <property type="entry name" value="type_I_sec_TolC"/>
    <property type="match status" value="1"/>
</dbReference>
<feature type="chain" id="PRO_5001852108" description="Type I secretion protein TolC" evidence="9">
    <location>
        <begin position="30"/>
        <end position="500"/>
    </location>
</feature>
<dbReference type="KEGG" id="prh:LT40_02260"/>
<sequence length="500" mass="53996">MKCTSLATQLSVAILALGITPLYGLPAHAADTLEPGLKVISPSKLETRSAKTDGRRPHNAVRPAAQPSAVATGARLDDADLLAPQAGSQLGLIQAARLAVEWHPSIGEAIGTLYQQGEGINVARAGYYPRITGGLRGGLDSSYGGNGTSQAVNISLKQMLYDFGKVDSAVDVAKARVARSQAQVLLSIDQVARDTSHAYIEVQRYQRLLEVAREQIKGIAGIAELARQRSDMGAATRSDVVQAKSREDGARATLLQYQALYNRWRANLINLVGRAAPFDVNDDFPQSLQASCNAAEPDMNVLPGILLANAQRVEAQAAIRQARAEGLPTLSVDPTLNHYLDSNYNSNNSNIDRTQAGIFINLDVPFYQGGATTARTAAATYALTAADSAEDAARLQARQGLFEAQAQTASLDRRLGSLQYRQTSIVEARELYGQQYLELGTRPLLDLLNAEQEIHQSRFDLANTKADLRRLQIDCLYSTGALRSAYRIDRSTIQGVEILP</sequence>
<dbReference type="InterPro" id="IPR003423">
    <property type="entry name" value="OMP_efflux"/>
</dbReference>
<dbReference type="eggNOG" id="COG1538">
    <property type="taxonomic scope" value="Bacteria"/>
</dbReference>
<keyword evidence="6" id="KW-0472">Membrane</keyword>
<organism evidence="10 11">
    <name type="scientific">Pseudomonas rhizosphaerae</name>
    <dbReference type="NCBI Taxonomy" id="216142"/>
    <lineage>
        <taxon>Bacteria</taxon>
        <taxon>Pseudomonadati</taxon>
        <taxon>Pseudomonadota</taxon>
        <taxon>Gammaproteobacteria</taxon>
        <taxon>Pseudomonadales</taxon>
        <taxon>Pseudomonadaceae</taxon>
        <taxon>Pseudomonas</taxon>
    </lineage>
</organism>
<feature type="signal peptide" evidence="9">
    <location>
        <begin position="1"/>
        <end position="29"/>
    </location>
</feature>
<evidence type="ECO:0000256" key="3">
    <source>
        <dbReference type="ARBA" id="ARBA00022448"/>
    </source>
</evidence>
<dbReference type="Gene3D" id="1.20.1600.10">
    <property type="entry name" value="Outer membrane efflux proteins (OEP)"/>
    <property type="match status" value="1"/>
</dbReference>
<dbReference type="Pfam" id="PF02321">
    <property type="entry name" value="OEP"/>
    <property type="match status" value="2"/>
</dbReference>
<keyword evidence="9" id="KW-0732">Signal</keyword>